<dbReference type="Pfam" id="PF08268">
    <property type="entry name" value="FBA_3"/>
    <property type="match status" value="1"/>
</dbReference>
<accession>A0AAD4TC72</accession>
<dbReference type="InterPro" id="IPR036047">
    <property type="entry name" value="F-box-like_dom_sf"/>
</dbReference>
<organism evidence="2 3">
    <name type="scientific">Papaver atlanticum</name>
    <dbReference type="NCBI Taxonomy" id="357466"/>
    <lineage>
        <taxon>Eukaryota</taxon>
        <taxon>Viridiplantae</taxon>
        <taxon>Streptophyta</taxon>
        <taxon>Embryophyta</taxon>
        <taxon>Tracheophyta</taxon>
        <taxon>Spermatophyta</taxon>
        <taxon>Magnoliopsida</taxon>
        <taxon>Ranunculales</taxon>
        <taxon>Papaveraceae</taxon>
        <taxon>Papaveroideae</taxon>
        <taxon>Papaver</taxon>
    </lineage>
</organism>
<evidence type="ECO:0000313" key="2">
    <source>
        <dbReference type="EMBL" id="KAI3954133.1"/>
    </source>
</evidence>
<keyword evidence="3" id="KW-1185">Reference proteome</keyword>
<name>A0AAD4TC72_9MAGN</name>
<dbReference type="PANTHER" id="PTHR31672:SF13">
    <property type="entry name" value="F-BOX PROTEIN CPR30-LIKE"/>
    <property type="match status" value="1"/>
</dbReference>
<dbReference type="Proteomes" id="UP001202328">
    <property type="component" value="Unassembled WGS sequence"/>
</dbReference>
<reference evidence="2" key="1">
    <citation type="submission" date="2022-04" db="EMBL/GenBank/DDBJ databases">
        <title>A functionally conserved STORR gene fusion in Papaver species that diverged 16.8 million years ago.</title>
        <authorList>
            <person name="Catania T."/>
        </authorList>
    </citation>
    <scope>NUCLEOTIDE SEQUENCE</scope>
    <source>
        <strain evidence="2">S-188037</strain>
    </source>
</reference>
<dbReference type="PANTHER" id="PTHR31672">
    <property type="entry name" value="BNACNNG10540D PROTEIN"/>
    <property type="match status" value="1"/>
</dbReference>
<sequence>MEKEKKKWKLSSCYAVPTVPNSKKKWKLSSCSESSHQKLPHEVIMGNILTRLPIYKLVKECALVCKLWYKSIKIEPQFKSLYLLQSCRYRNPNLIFGIYNYFRGGNFHYATYNLDIGDTGGDIDDNNFVYDFSKLTHEVTTCKQDLVGHCNGLVCFRASQVRKFASFLIINPCYRRQDRIGIHYPIHNDAFIVCCGFGYDSLSNQYKIVLVITTTSNSSSVVIDAHDKFKCMVFTLGSKSWRESSSPNTLPLVPANITGITQKKRMIVSRMSFSRSAIYVAGTLYWRVLTRDAGKDEETEMLLCFDIHGEQFQLISLPAECELKMKTAATTTITTDQQQQLVDHRLLEFKGSPCVARLQTKTSQQMNGNCCCKVHLYVLIDRVKSVWTRETFDVCNNSMVHGMPYSPCIPATATTTTTVTVTTGTTTTTTTTETTTTITQILCSSDRVILYWFDGKCVQFYDLRRKQLKAVKYTSVERGVISLFNPENLHQVPPSLDDDVDTTNKLIYCRRDYIDYKLDFYVQNFLLLETFVPKGSTRIKDYDKWFEKNTKNGNGVGFVYVCRGYENIVRHCFRN</sequence>
<evidence type="ECO:0000259" key="1">
    <source>
        <dbReference type="Pfam" id="PF08268"/>
    </source>
</evidence>
<dbReference type="InterPro" id="IPR050796">
    <property type="entry name" value="SCF_F-box_component"/>
</dbReference>
<gene>
    <name evidence="2" type="ORF">MKW98_017957</name>
</gene>
<protein>
    <recommendedName>
        <fullName evidence="1">F-box associated beta-propeller type 3 domain-containing protein</fullName>
    </recommendedName>
</protein>
<dbReference type="SUPFAM" id="SSF81383">
    <property type="entry name" value="F-box domain"/>
    <property type="match status" value="1"/>
</dbReference>
<dbReference type="AlphaFoldDB" id="A0AAD4TC72"/>
<dbReference type="EMBL" id="JAJJMB010002020">
    <property type="protein sequence ID" value="KAI3954133.1"/>
    <property type="molecule type" value="Genomic_DNA"/>
</dbReference>
<dbReference type="InterPro" id="IPR017451">
    <property type="entry name" value="F-box-assoc_interact_dom"/>
</dbReference>
<proteinExistence type="predicted"/>
<dbReference type="Gene3D" id="1.20.1280.50">
    <property type="match status" value="1"/>
</dbReference>
<comment type="caution">
    <text evidence="2">The sequence shown here is derived from an EMBL/GenBank/DDBJ whole genome shotgun (WGS) entry which is preliminary data.</text>
</comment>
<dbReference type="InterPro" id="IPR013187">
    <property type="entry name" value="F-box-assoc_dom_typ3"/>
</dbReference>
<feature type="domain" description="F-box associated beta-propeller type 3" evidence="1">
    <location>
        <begin position="142"/>
        <end position="478"/>
    </location>
</feature>
<dbReference type="NCBIfam" id="TIGR01640">
    <property type="entry name" value="F_box_assoc_1"/>
    <property type="match status" value="1"/>
</dbReference>
<evidence type="ECO:0000313" key="3">
    <source>
        <dbReference type="Proteomes" id="UP001202328"/>
    </source>
</evidence>